<evidence type="ECO:0000256" key="10">
    <source>
        <dbReference type="ARBA" id="ARBA00023136"/>
    </source>
</evidence>
<dbReference type="Proteomes" id="UP000886803">
    <property type="component" value="Unassembled WGS sequence"/>
</dbReference>
<dbReference type="Gene3D" id="3.30.565.10">
    <property type="entry name" value="Histidine kinase-like ATPase, C-terminal domain"/>
    <property type="match status" value="1"/>
</dbReference>
<dbReference type="SMART" id="SM00388">
    <property type="entry name" value="HisKA"/>
    <property type="match status" value="1"/>
</dbReference>
<dbReference type="EC" id="2.7.13.3" evidence="3"/>
<organism evidence="13 14">
    <name type="scientific">Candidatus Gemmiger avicola</name>
    <dbReference type="NCBI Taxonomy" id="2838605"/>
    <lineage>
        <taxon>Bacteria</taxon>
        <taxon>Bacillati</taxon>
        <taxon>Bacillota</taxon>
        <taxon>Clostridia</taxon>
        <taxon>Eubacteriales</taxon>
        <taxon>Gemmiger</taxon>
    </lineage>
</organism>
<evidence type="ECO:0000256" key="1">
    <source>
        <dbReference type="ARBA" id="ARBA00000085"/>
    </source>
</evidence>
<dbReference type="PANTHER" id="PTHR45436:SF5">
    <property type="entry name" value="SENSOR HISTIDINE KINASE TRCS"/>
    <property type="match status" value="1"/>
</dbReference>
<evidence type="ECO:0000256" key="3">
    <source>
        <dbReference type="ARBA" id="ARBA00012438"/>
    </source>
</evidence>
<evidence type="ECO:0000313" key="14">
    <source>
        <dbReference type="Proteomes" id="UP000886803"/>
    </source>
</evidence>
<dbReference type="InterPro" id="IPR004358">
    <property type="entry name" value="Sig_transdc_His_kin-like_C"/>
</dbReference>
<accession>A0A9D2M5M4</accession>
<reference evidence="13" key="1">
    <citation type="journal article" date="2021" name="PeerJ">
        <title>Extensive microbial diversity within the chicken gut microbiome revealed by metagenomics and culture.</title>
        <authorList>
            <person name="Gilroy R."/>
            <person name="Ravi A."/>
            <person name="Getino M."/>
            <person name="Pursley I."/>
            <person name="Horton D.L."/>
            <person name="Alikhan N.F."/>
            <person name="Baker D."/>
            <person name="Gharbi K."/>
            <person name="Hall N."/>
            <person name="Watson M."/>
            <person name="Adriaenssens E.M."/>
            <person name="Foster-Nyarko E."/>
            <person name="Jarju S."/>
            <person name="Secka A."/>
            <person name="Antonio M."/>
            <person name="Oren A."/>
            <person name="Chaudhuri R.R."/>
            <person name="La Ragione R."/>
            <person name="Hildebrand F."/>
            <person name="Pallen M.J."/>
        </authorList>
    </citation>
    <scope>NUCLEOTIDE SEQUENCE</scope>
    <source>
        <strain evidence="13">ChiBcec8-13705</strain>
    </source>
</reference>
<reference evidence="13" key="2">
    <citation type="submission" date="2021-04" db="EMBL/GenBank/DDBJ databases">
        <authorList>
            <person name="Gilroy R."/>
        </authorList>
    </citation>
    <scope>NUCLEOTIDE SEQUENCE</scope>
    <source>
        <strain evidence="13">ChiBcec8-13705</strain>
    </source>
</reference>
<feature type="domain" description="Histidine kinase" evidence="12">
    <location>
        <begin position="187"/>
        <end position="391"/>
    </location>
</feature>
<dbReference type="CDD" id="cd00075">
    <property type="entry name" value="HATPase"/>
    <property type="match status" value="1"/>
</dbReference>
<keyword evidence="7 13" id="KW-0418">Kinase</keyword>
<dbReference type="Pfam" id="PF02518">
    <property type="entry name" value="HATPase_c"/>
    <property type="match status" value="1"/>
</dbReference>
<keyword evidence="8 11" id="KW-1133">Transmembrane helix</keyword>
<dbReference type="InterPro" id="IPR050428">
    <property type="entry name" value="TCS_sensor_his_kinase"/>
</dbReference>
<sequence length="418" mass="44621">MNRTRRLFRKDLPATLAVCLLAASFTAALLFFWHCRQQLALLDGFCTALIARAPETADAVYTLAKAGNFASVQPGVLSGLGYEAGDFAGAALPVAAAAGTSFLLAGGLWLAGWVWQRRRLHSQLQRLITQLEAARAGGPQPLWGAESTAEGPLACLADELGKTVTELARTRAEAVSMRNMFADHLANIAHQLKTPLTALSLQVQAADGAGRRAMAPQLARLSRLAESLLLLARLDAGALPLRPAPADLFTLLMMAADQLQPLAAARGVTLDVQELPALTVCTDRDWTMEAFLNLFKNCVEHAPAGSAVRCRCTENPLYTEICIQDEGPGFAPKDLPRLFERFYRGANARPDSAGIGLSIAKELLERQNATVSATNAPAGGGMFVVRFYRAGAPSVTGMSFSFATMRQKGGHLDGSDSM</sequence>
<dbReference type="PRINTS" id="PR00344">
    <property type="entry name" value="BCTRLSENSOR"/>
</dbReference>
<keyword evidence="4" id="KW-0597">Phosphoprotein</keyword>
<name>A0A9D2M5M4_9FIRM</name>
<evidence type="ECO:0000256" key="6">
    <source>
        <dbReference type="ARBA" id="ARBA00022692"/>
    </source>
</evidence>
<dbReference type="Gene3D" id="1.10.287.130">
    <property type="match status" value="1"/>
</dbReference>
<dbReference type="InterPro" id="IPR036097">
    <property type="entry name" value="HisK_dim/P_sf"/>
</dbReference>
<comment type="caution">
    <text evidence="13">The sequence shown here is derived from an EMBL/GenBank/DDBJ whole genome shotgun (WGS) entry which is preliminary data.</text>
</comment>
<dbReference type="SUPFAM" id="SSF55874">
    <property type="entry name" value="ATPase domain of HSP90 chaperone/DNA topoisomerase II/histidine kinase"/>
    <property type="match status" value="1"/>
</dbReference>
<proteinExistence type="predicted"/>
<dbReference type="GO" id="GO:0000155">
    <property type="term" value="F:phosphorelay sensor kinase activity"/>
    <property type="evidence" value="ECO:0007669"/>
    <property type="project" value="InterPro"/>
</dbReference>
<evidence type="ECO:0000256" key="7">
    <source>
        <dbReference type="ARBA" id="ARBA00022777"/>
    </source>
</evidence>
<dbReference type="PROSITE" id="PS50109">
    <property type="entry name" value="HIS_KIN"/>
    <property type="match status" value="1"/>
</dbReference>
<comment type="catalytic activity">
    <reaction evidence="1">
        <text>ATP + protein L-histidine = ADP + protein N-phospho-L-histidine.</text>
        <dbReference type="EC" id="2.7.13.3"/>
    </reaction>
</comment>
<evidence type="ECO:0000259" key="12">
    <source>
        <dbReference type="PROSITE" id="PS50109"/>
    </source>
</evidence>
<evidence type="ECO:0000256" key="9">
    <source>
        <dbReference type="ARBA" id="ARBA00023012"/>
    </source>
</evidence>
<dbReference type="EMBL" id="DWYG01000012">
    <property type="protein sequence ID" value="HJB41086.1"/>
    <property type="molecule type" value="Genomic_DNA"/>
</dbReference>
<dbReference type="InterPro" id="IPR036890">
    <property type="entry name" value="HATPase_C_sf"/>
</dbReference>
<dbReference type="InterPro" id="IPR003661">
    <property type="entry name" value="HisK_dim/P_dom"/>
</dbReference>
<dbReference type="CDD" id="cd00082">
    <property type="entry name" value="HisKA"/>
    <property type="match status" value="1"/>
</dbReference>
<dbReference type="InterPro" id="IPR005467">
    <property type="entry name" value="His_kinase_dom"/>
</dbReference>
<evidence type="ECO:0000256" key="5">
    <source>
        <dbReference type="ARBA" id="ARBA00022679"/>
    </source>
</evidence>
<gene>
    <name evidence="13" type="ORF">H9945_01140</name>
</gene>
<evidence type="ECO:0000256" key="4">
    <source>
        <dbReference type="ARBA" id="ARBA00022553"/>
    </source>
</evidence>
<dbReference type="InterPro" id="IPR003594">
    <property type="entry name" value="HATPase_dom"/>
</dbReference>
<dbReference type="SMART" id="SM00387">
    <property type="entry name" value="HATPase_c"/>
    <property type="match status" value="1"/>
</dbReference>
<keyword evidence="9" id="KW-0902">Two-component regulatory system</keyword>
<dbReference type="PANTHER" id="PTHR45436">
    <property type="entry name" value="SENSOR HISTIDINE KINASE YKOH"/>
    <property type="match status" value="1"/>
</dbReference>
<evidence type="ECO:0000256" key="2">
    <source>
        <dbReference type="ARBA" id="ARBA00004370"/>
    </source>
</evidence>
<keyword evidence="5" id="KW-0808">Transferase</keyword>
<evidence type="ECO:0000256" key="11">
    <source>
        <dbReference type="SAM" id="Phobius"/>
    </source>
</evidence>
<keyword evidence="6 11" id="KW-0812">Transmembrane</keyword>
<feature type="transmembrane region" description="Helical" evidence="11">
    <location>
        <begin position="12"/>
        <end position="33"/>
    </location>
</feature>
<protein>
    <recommendedName>
        <fullName evidence="3">histidine kinase</fullName>
        <ecNumber evidence="3">2.7.13.3</ecNumber>
    </recommendedName>
</protein>
<comment type="subcellular location">
    <subcellularLocation>
        <location evidence="2">Membrane</location>
    </subcellularLocation>
</comment>
<dbReference type="AlphaFoldDB" id="A0A9D2M5M4"/>
<evidence type="ECO:0000313" key="13">
    <source>
        <dbReference type="EMBL" id="HJB41086.1"/>
    </source>
</evidence>
<evidence type="ECO:0000256" key="8">
    <source>
        <dbReference type="ARBA" id="ARBA00022989"/>
    </source>
</evidence>
<dbReference type="Pfam" id="PF00512">
    <property type="entry name" value="HisKA"/>
    <property type="match status" value="1"/>
</dbReference>
<feature type="transmembrane region" description="Helical" evidence="11">
    <location>
        <begin position="90"/>
        <end position="115"/>
    </location>
</feature>
<dbReference type="GO" id="GO:0005886">
    <property type="term" value="C:plasma membrane"/>
    <property type="evidence" value="ECO:0007669"/>
    <property type="project" value="TreeGrafter"/>
</dbReference>
<keyword evidence="10 11" id="KW-0472">Membrane</keyword>
<dbReference type="SUPFAM" id="SSF47384">
    <property type="entry name" value="Homodimeric domain of signal transducing histidine kinase"/>
    <property type="match status" value="1"/>
</dbReference>